<dbReference type="Proteomes" id="UP001355207">
    <property type="component" value="Chromosome 7"/>
</dbReference>
<feature type="compositionally biased region" description="Low complexity" evidence="2">
    <location>
        <begin position="1213"/>
        <end position="1231"/>
    </location>
</feature>
<evidence type="ECO:0000313" key="4">
    <source>
        <dbReference type="Proteomes" id="UP001355207"/>
    </source>
</evidence>
<evidence type="ECO:0000256" key="1">
    <source>
        <dbReference type="ARBA" id="ARBA00010216"/>
    </source>
</evidence>
<sequence>MGCFPCNNLQPEVAHLNACYPPFKTILNSGPEFRPLSQDLSKLTYFATNKPSKLAKIGEELEKRIEKESSKSTNGYLKYRASLLISLSILRALLIECKRDISLFYKSTLNSIKFALNVKVYQSSSSSATNNNNEKLGGSSSSNDLGLDLEVIERALSAFTAFTTFTDGNLIGLDEGGTTKIYLDILRKFTSMAYYIDSKKDIEQQNRTRLIGLAGLNGSILSDSLYNSSNSKDFQNQINIILPPILINLFDNSIEELKQQTLKIEDDHNTSNKDKSSSPFFQEFNSNQQAKRPINDRRAPPSIHSHIIGEKGPTTKDVLIKCLKSFNFLIQQLKVTQINIVIESIISFLDKTKNWNQKEKCQWLIEDLTSHIILQYRSIVPTKLIEILIHITDSNITQDSSSFSADQSQIVNTTTLEKKSTLLSMISTILNSTISLVGLGVSDLLGNLITLIIRRIKLDERDSLLPLLVSCISSLGTHIYYSDQINDIIEEISIRIAEIDNKDKDRSEIIRVLINCIVGVMLTADSNDQKQQYNNGGTGAHTKMIKMQDIGNNETITDILRKGSISMGQSGSISIDKGKSPVKNNNHSLIPETPFNEIPPSSNIQNKSNRRNLISPLIWQETLPLLCESNYSIRITYAKALLLFLETELTRSSIRSQKNKIDSSIYRFCNALNATIYTLAMSNSLGSTGYENDNDISISNSNSNLHTPNPNTNNTNGEYEAESNGGNHTPRNTANTDGTLKGVSFNLISATPSSSTPPPTQNNDFGTLSTNGTTTSGGNTTPTTTGNNGQHRQRRQSNRRPSLPLNRLQSFVQLDSFENVSTPLDFSIVLKILEDLFIIQPIPSLLIGIPMLLSLDKDAGNDLIRRSNDGRSQSWVLERKRAIRELVCQIWDKIGERWGLGDIREIAQSALASLPEPYYIPPLQPWTPTADLELPEPAVSFVPYALEGESSSTPKPILDPEVLLDSLTNSVTVQNATGLDALSLRRKWQAHWSVENAIKDSVERYSSGNIKPEDHHIHNDIANVLMSMNNGSYQSFGNGNGSINRPGSRSIDVGDLREALGGKIEDPTTSTPPSIVSSQYINNQNEDSMIKSLSSRGQSRIVSNTHHHNQNSDVKEVLKDIFKDKKRSSLGGNSNSSSARSNHSHNPHAHRIRTASAGSGLGKSHLSETTNINNSFIPNGHSEVNNLDNNHNNGGEAIQPQSINKVNTVNGINNSNNNLNNNNLNLGQVVS</sequence>
<feature type="compositionally biased region" description="Polar residues" evidence="2">
    <location>
        <begin position="724"/>
        <end position="738"/>
    </location>
</feature>
<proteinExistence type="inferred from homology"/>
<dbReference type="PANTHER" id="PTHR47766">
    <property type="entry name" value="PROTEIN EFR3"/>
    <property type="match status" value="1"/>
</dbReference>
<feature type="compositionally biased region" description="Basic residues" evidence="2">
    <location>
        <begin position="1142"/>
        <end position="1153"/>
    </location>
</feature>
<keyword evidence="4" id="KW-1185">Reference proteome</keyword>
<dbReference type="GeneID" id="91096434"/>
<reference evidence="3 4" key="1">
    <citation type="submission" date="2024-01" db="EMBL/GenBank/DDBJ databases">
        <title>Comparative genomics of Cryptococcus and Kwoniella reveals pathogenesis evolution and contrasting modes of karyotype evolution via chromosome fusion or intercentromeric recombination.</title>
        <authorList>
            <person name="Coelho M.A."/>
            <person name="David-Palma M."/>
            <person name="Shea T."/>
            <person name="Bowers K."/>
            <person name="McGinley-Smith S."/>
            <person name="Mohammad A.W."/>
            <person name="Gnirke A."/>
            <person name="Yurkov A.M."/>
            <person name="Nowrousian M."/>
            <person name="Sun S."/>
            <person name="Cuomo C.A."/>
            <person name="Heitman J."/>
        </authorList>
    </citation>
    <scope>NUCLEOTIDE SEQUENCE [LARGE SCALE GENOMIC DNA]</scope>
    <source>
        <strain evidence="3 4">CBS 6074</strain>
    </source>
</reference>
<evidence type="ECO:0008006" key="5">
    <source>
        <dbReference type="Google" id="ProtNLM"/>
    </source>
</evidence>
<evidence type="ECO:0000313" key="3">
    <source>
        <dbReference type="EMBL" id="WWC90827.1"/>
    </source>
</evidence>
<dbReference type="SUPFAM" id="SSF48371">
    <property type="entry name" value="ARM repeat"/>
    <property type="match status" value="1"/>
</dbReference>
<feature type="compositionally biased region" description="Low complexity" evidence="2">
    <location>
        <begin position="1129"/>
        <end position="1141"/>
    </location>
</feature>
<dbReference type="InterPro" id="IPR016024">
    <property type="entry name" value="ARM-type_fold"/>
</dbReference>
<feature type="compositionally biased region" description="Polar residues" evidence="2">
    <location>
        <begin position="1167"/>
        <end position="1177"/>
    </location>
</feature>
<dbReference type="GO" id="GO:0072659">
    <property type="term" value="P:protein localization to plasma membrane"/>
    <property type="evidence" value="ECO:0007669"/>
    <property type="project" value="InterPro"/>
</dbReference>
<name>A0AAX4JZQ4_9TREE</name>
<dbReference type="AlphaFoldDB" id="A0AAX4JZQ4"/>
<dbReference type="Pfam" id="PF21072">
    <property type="entry name" value="EFR3"/>
    <property type="match status" value="1"/>
</dbReference>
<comment type="similarity">
    <text evidence="1">Belongs to the EFR3 family.</text>
</comment>
<feature type="compositionally biased region" description="Low complexity" evidence="2">
    <location>
        <begin position="697"/>
        <end position="716"/>
    </location>
</feature>
<feature type="compositionally biased region" description="Basic and acidic residues" evidence="2">
    <location>
        <begin position="1113"/>
        <end position="1123"/>
    </location>
</feature>
<feature type="region of interest" description="Disordered" evidence="2">
    <location>
        <begin position="1091"/>
        <end position="1231"/>
    </location>
</feature>
<feature type="compositionally biased region" description="Polar residues" evidence="2">
    <location>
        <begin position="1091"/>
        <end position="1104"/>
    </location>
</feature>
<gene>
    <name evidence="3" type="ORF">L201_005764</name>
</gene>
<feature type="compositionally biased region" description="Low complexity" evidence="2">
    <location>
        <begin position="766"/>
        <end position="789"/>
    </location>
</feature>
<evidence type="ECO:0000256" key="2">
    <source>
        <dbReference type="SAM" id="MobiDB-lite"/>
    </source>
</evidence>
<feature type="region of interest" description="Disordered" evidence="2">
    <location>
        <begin position="697"/>
        <end position="804"/>
    </location>
</feature>
<dbReference type="EMBL" id="CP144104">
    <property type="protein sequence ID" value="WWC90827.1"/>
    <property type="molecule type" value="Genomic_DNA"/>
</dbReference>
<dbReference type="PANTHER" id="PTHR47766:SF1">
    <property type="entry name" value="PROTEIN EFR3"/>
    <property type="match status" value="1"/>
</dbReference>
<dbReference type="InterPro" id="IPR039786">
    <property type="entry name" value="EFR3"/>
</dbReference>
<feature type="region of interest" description="Disordered" evidence="2">
    <location>
        <begin position="288"/>
        <end position="307"/>
    </location>
</feature>
<feature type="compositionally biased region" description="Polar residues" evidence="2">
    <location>
        <begin position="1199"/>
        <end position="1212"/>
    </location>
</feature>
<dbReference type="InterPro" id="IPR049150">
    <property type="entry name" value="EFR3_HEAT-like_rpt"/>
</dbReference>
<accession>A0AAX4JZQ4</accession>
<protein>
    <recommendedName>
        <fullName evidence="5">Protein EFR3</fullName>
    </recommendedName>
</protein>
<organism evidence="3 4">
    <name type="scientific">Kwoniella dendrophila CBS 6074</name>
    <dbReference type="NCBI Taxonomy" id="1295534"/>
    <lineage>
        <taxon>Eukaryota</taxon>
        <taxon>Fungi</taxon>
        <taxon>Dikarya</taxon>
        <taxon>Basidiomycota</taxon>
        <taxon>Agaricomycotina</taxon>
        <taxon>Tremellomycetes</taxon>
        <taxon>Tremellales</taxon>
        <taxon>Cryptococcaceae</taxon>
        <taxon>Kwoniella</taxon>
    </lineage>
</organism>
<dbReference type="RefSeq" id="XP_066077590.1">
    <property type="nucleotide sequence ID" value="XM_066221493.1"/>
</dbReference>